<feature type="compositionally biased region" description="Polar residues" evidence="1">
    <location>
        <begin position="273"/>
        <end position="286"/>
    </location>
</feature>
<dbReference type="AlphaFoldDB" id="K0RUC8"/>
<evidence type="ECO:0000313" key="3">
    <source>
        <dbReference type="Proteomes" id="UP000266841"/>
    </source>
</evidence>
<protein>
    <recommendedName>
        <fullName evidence="4">Reverse transcriptase domain-containing protein</fullName>
    </recommendedName>
</protein>
<proteinExistence type="predicted"/>
<feature type="region of interest" description="Disordered" evidence="1">
    <location>
        <begin position="1136"/>
        <end position="1157"/>
    </location>
</feature>
<dbReference type="PANTHER" id="PTHR33050:SF7">
    <property type="entry name" value="RIBONUCLEASE H"/>
    <property type="match status" value="1"/>
</dbReference>
<dbReference type="SUPFAM" id="SSF56672">
    <property type="entry name" value="DNA/RNA polymerases"/>
    <property type="match status" value="1"/>
</dbReference>
<organism evidence="2 3">
    <name type="scientific">Thalassiosira oceanica</name>
    <name type="common">Marine diatom</name>
    <dbReference type="NCBI Taxonomy" id="159749"/>
    <lineage>
        <taxon>Eukaryota</taxon>
        <taxon>Sar</taxon>
        <taxon>Stramenopiles</taxon>
        <taxon>Ochrophyta</taxon>
        <taxon>Bacillariophyta</taxon>
        <taxon>Coscinodiscophyceae</taxon>
        <taxon>Thalassiosirophycidae</taxon>
        <taxon>Thalassiosirales</taxon>
        <taxon>Thalassiosiraceae</taxon>
        <taxon>Thalassiosira</taxon>
    </lineage>
</organism>
<dbReference type="PANTHER" id="PTHR33050">
    <property type="entry name" value="REVERSE TRANSCRIPTASE DOMAIN-CONTAINING PROTEIN"/>
    <property type="match status" value="1"/>
</dbReference>
<name>K0RUC8_THAOC</name>
<feature type="region of interest" description="Disordered" evidence="1">
    <location>
        <begin position="267"/>
        <end position="356"/>
    </location>
</feature>
<sequence>MHRLRRRPRKRAAAPSAAANRTDVGRRSNTEASVSASAPRADHDEVRSCLAILINKGSKEEAMEETSIVPRIPLNEGLDVVTKQRSVTVVHRRRVWKIWPNVTRWAMSGANGDLYLASTEEALEDDFEDLCDAANERRCMPQFVSLACKRQGRPGGPAARIIKVGAKLRSARGPTTEMETETTYSPVPSKRATREGVESTENGTAVASWSEVPATRSTQEGVGVTENGTTVIRRSENFFSPLSEDQNTPNIEVLLNEGVPRLNPMATPFEPTASPSWRRTTVTSRATAPEFIPDKRPASHGKVLQRRPTVTSRATAPEFIPSTRPASHGKDLQLADKPSDPNKSTAEKTEDPRPSFRELIEGDTKLLRKNGLAELIRQRRVASDFATLENVDHPARSLLKFYRERGAPVKFSTKPWSREQIDGALQRGAHRSCFEHLEFLEDEFVDMIQKGQWIVLPASEVKNLTGFRLSPPGVVPQLGRRPRWIVDYTWSGVNADTLPLAPVEAMQFGHALDRILREIMLADPRLGPVKLLKVDLSDGFYRVHLNIDDIAKLGVVFPTRPGEEPLVALPLVLPMGWKNSPPIFSALTETIADIANWRIKHGYPSPPHHLDDEAASIVPEHPLTGLPMIPEDSKDEESDTSSDKPAVTGDLTSQAHQSCSHATASTPSIKIPPRPIESNIEPRSTHAEPQVDRPHPHAGKEPEASVETPDVPSQHPPRQGVEAPTSTRGYNSKCHPSVPVPLDRDPSLPSQSRPLSYIDIFVDDFIGLAQDLTNERRVRRILLHAIDDVIRPLSESDNVHRREPVSLKKLRQGDCSWSTVKLILGWVIDTVAMTIHLPPHRLERLGEILASIPATQKRTSVKKWHKVLGELRSMSLALPGARNLFSHMQHALSSKLKGRVALNKGVHDALEDFRWILTDIASRPTRIAELVPLLASAEGHHDASGKGAGGIWFPAIQLYPRQGYSQKPVVWRFEWPQHIIDKLVTSENPSGTISNSDLELAGGLIHLEALAQTFDVRERTLLSKTDNLNTLFWQRKGSATTEKVPSHLLRLFGIHQRYHRYVSRHDYIPGESNPLADGLSRDFTLTWDEQMEVLAPHLPAPGEYQIWTPTEEFMDAILGALLRKRVPPDSLIVEPTPPAPVACPPSRSPTLTWPSAPYSKPSRAKFEQYTSSDKDFCKETLRPSEIPTGLSRLKVTYGSVPRRPRAWGPRSR</sequence>
<feature type="compositionally biased region" description="Basic residues" evidence="1">
    <location>
        <begin position="1"/>
        <end position="12"/>
    </location>
</feature>
<dbReference type="OrthoDB" id="46193at2759"/>
<feature type="region of interest" description="Disordered" evidence="1">
    <location>
        <begin position="622"/>
        <end position="749"/>
    </location>
</feature>
<feature type="compositionally biased region" description="Polar residues" evidence="1">
    <location>
        <begin position="650"/>
        <end position="668"/>
    </location>
</feature>
<keyword evidence="3" id="KW-1185">Reference proteome</keyword>
<feature type="region of interest" description="Disordered" evidence="1">
    <location>
        <begin position="1"/>
        <end position="40"/>
    </location>
</feature>
<feature type="compositionally biased region" description="Pro residues" evidence="1">
    <location>
        <begin position="1136"/>
        <end position="1147"/>
    </location>
</feature>
<feature type="compositionally biased region" description="Basic and acidic residues" evidence="1">
    <location>
        <begin position="328"/>
        <end position="356"/>
    </location>
</feature>
<dbReference type="EMBL" id="AGNL01044104">
    <property type="protein sequence ID" value="EJK50222.1"/>
    <property type="molecule type" value="Genomic_DNA"/>
</dbReference>
<gene>
    <name evidence="2" type="ORF">THAOC_30835</name>
</gene>
<dbReference type="InterPro" id="IPR052055">
    <property type="entry name" value="Hepadnavirus_pol/RT"/>
</dbReference>
<comment type="caution">
    <text evidence="2">The sequence shown here is derived from an EMBL/GenBank/DDBJ whole genome shotgun (WGS) entry which is preliminary data.</text>
</comment>
<dbReference type="InterPro" id="IPR043502">
    <property type="entry name" value="DNA/RNA_pol_sf"/>
</dbReference>
<evidence type="ECO:0000256" key="1">
    <source>
        <dbReference type="SAM" id="MobiDB-lite"/>
    </source>
</evidence>
<evidence type="ECO:0000313" key="2">
    <source>
        <dbReference type="EMBL" id="EJK50222.1"/>
    </source>
</evidence>
<reference evidence="2 3" key="1">
    <citation type="journal article" date="2012" name="Genome Biol.">
        <title>Genome and low-iron response of an oceanic diatom adapted to chronic iron limitation.</title>
        <authorList>
            <person name="Lommer M."/>
            <person name="Specht M."/>
            <person name="Roy A.S."/>
            <person name="Kraemer L."/>
            <person name="Andreson R."/>
            <person name="Gutowska M.A."/>
            <person name="Wolf J."/>
            <person name="Bergner S.V."/>
            <person name="Schilhabel M.B."/>
            <person name="Klostermeier U.C."/>
            <person name="Beiko R.G."/>
            <person name="Rosenstiel P."/>
            <person name="Hippler M."/>
            <person name="Laroche J."/>
        </authorList>
    </citation>
    <scope>NUCLEOTIDE SEQUENCE [LARGE SCALE GENOMIC DNA]</scope>
    <source>
        <strain evidence="2 3">CCMP1005</strain>
    </source>
</reference>
<accession>K0RUC8</accession>
<feature type="region of interest" description="Disordered" evidence="1">
    <location>
        <begin position="169"/>
        <end position="223"/>
    </location>
</feature>
<dbReference type="Proteomes" id="UP000266841">
    <property type="component" value="Unassembled WGS sequence"/>
</dbReference>
<evidence type="ECO:0008006" key="4">
    <source>
        <dbReference type="Google" id="ProtNLM"/>
    </source>
</evidence>
<feature type="compositionally biased region" description="Basic and acidic residues" evidence="1">
    <location>
        <begin position="683"/>
        <end position="703"/>
    </location>
</feature>